<dbReference type="InterPro" id="IPR027417">
    <property type="entry name" value="P-loop_NTPase"/>
</dbReference>
<dbReference type="InterPro" id="IPR036770">
    <property type="entry name" value="Ankyrin_rpt-contain_sf"/>
</dbReference>
<feature type="region of interest" description="Disordered" evidence="5">
    <location>
        <begin position="913"/>
        <end position="932"/>
    </location>
</feature>
<dbReference type="Gene3D" id="1.10.533.10">
    <property type="entry name" value="Death Domain, Fas"/>
    <property type="match status" value="1"/>
</dbReference>
<dbReference type="GeneID" id="101856925"/>
<dbReference type="InterPro" id="IPR002110">
    <property type="entry name" value="Ankyrin_rpt"/>
</dbReference>
<keyword evidence="8" id="KW-1185">Reference proteome</keyword>
<sequence length="932" mass="103821">MHCAAWHGYVPIVRIFCENGAMLSLQNKEKETALHCAAVRGNIDCVRILLENQAPLNVTDKRGSTPLHLACQRHNAAIALLILNAGCKLDIIDKETGESALHCAAREGLLHVVQTLCSLGADVDQVTEDGLTPLHLACKSGHIEIARSLLFVGANPDAVNKDGVTGEIMALAQGYTNIAELLNSVKGEKRLALISQLKLSPQPIPRVKLKLLGSTGVGKSTLVESLKCGFLGSFFRRRTHAPSPSVKSKTRSRLSRQFSLPTPLNYTVGNPSYTKGIDVQNITISGTGEWSIWDFSGYEPYYMLYDHFLGDVHCAHVVMFNLQDSLDEQMAQVVFWLNFLKARIHPKMPIDHCGKLQNTGQVVLVATHADKATTPTQKSSSGSGLHTSEDAQYILEKVLTMFQYDLDICPQVYVMDTQLPSSVDMRAFKHQLGKMRKSLSDKIPRSNGFLSAVVAQLPEWRKALASYPVLSWPQFSEHVRGCVNPLASDEDVKLLDRQLQLMGEIVYLHSHTDLVVVSPRWLGVDVLGHIMSHERIAQARVIGCFSLDEFQLMYPSTDALSLLQVLEALEMCTPCEVDGDVEYEFPCLNFVEALEGLWLRDEKRFQSPVYGGVRLHTSFQSGAQLKYLFPRIQVCLRRSILSGDEEQEEEGDSSGDEEHRVKEEQKDADLYQWHHGSKYCCARLEGIIDMDRNEQFLEIKVRGPEGERANLYYFLEDFVNIVEQVVENVCPGLCVERYTLSPSQLSEHGKVVRSYSPTELLRMQLENRSSVVLSGNLKEDFIDIACLGSEEILETVTLGMDLPISHLTVHTQRLLSLLLDPPEAMGKDWCLLAVSLGLSDALPSLEATEETGEGTCVSQTQKVLSEWTRRHNDASIRQLVYKLKEISRLDAVEAILRTGPPFKVLSFEDQMTDSTGTHGTNASTNTLSNLSR</sequence>
<feature type="domain" description="Roc" evidence="7">
    <location>
        <begin position="200"/>
        <end position="439"/>
    </location>
</feature>
<dbReference type="InterPro" id="IPR000488">
    <property type="entry name" value="Death_dom"/>
</dbReference>
<dbReference type="SMART" id="SM00248">
    <property type="entry name" value="ANK"/>
    <property type="match status" value="4"/>
</dbReference>
<dbReference type="PROSITE" id="PS50088">
    <property type="entry name" value="ANK_REPEAT"/>
    <property type="match status" value="4"/>
</dbReference>
<feature type="repeat" description="ANK" evidence="4">
    <location>
        <begin position="62"/>
        <end position="94"/>
    </location>
</feature>
<feature type="repeat" description="ANK" evidence="4">
    <location>
        <begin position="96"/>
        <end position="128"/>
    </location>
</feature>
<dbReference type="InterPro" id="IPR020859">
    <property type="entry name" value="ROC"/>
</dbReference>
<protein>
    <submittedName>
        <fullName evidence="9">Death-associated protein kinase dapk-1</fullName>
    </submittedName>
</protein>
<dbReference type="SUPFAM" id="SSF48403">
    <property type="entry name" value="Ankyrin repeat"/>
    <property type="match status" value="1"/>
</dbReference>
<evidence type="ECO:0000259" key="6">
    <source>
        <dbReference type="PROSITE" id="PS50017"/>
    </source>
</evidence>
<dbReference type="SUPFAM" id="SSF47986">
    <property type="entry name" value="DEATH domain"/>
    <property type="match status" value="1"/>
</dbReference>
<dbReference type="SMART" id="SM00005">
    <property type="entry name" value="DEATH"/>
    <property type="match status" value="1"/>
</dbReference>
<keyword evidence="9" id="KW-0418">Kinase</keyword>
<gene>
    <name evidence="9" type="primary">LOC101856925</name>
</gene>
<dbReference type="Gene3D" id="3.40.50.300">
    <property type="entry name" value="P-loop containing nucleotide triphosphate hydrolases"/>
    <property type="match status" value="1"/>
</dbReference>
<reference evidence="9" key="1">
    <citation type="submission" date="2025-08" db="UniProtKB">
        <authorList>
            <consortium name="RefSeq"/>
        </authorList>
    </citation>
    <scope>IDENTIFICATION</scope>
</reference>
<dbReference type="InterPro" id="IPR039788">
    <property type="entry name" value="NOL4/NOL4L"/>
</dbReference>
<keyword evidence="3" id="KW-0547">Nucleotide-binding</keyword>
<evidence type="ECO:0000256" key="5">
    <source>
        <dbReference type="SAM" id="MobiDB-lite"/>
    </source>
</evidence>
<evidence type="ECO:0000256" key="2">
    <source>
        <dbReference type="ARBA" id="ARBA00022737"/>
    </source>
</evidence>
<keyword evidence="4" id="KW-0040">ANK repeat</keyword>
<evidence type="ECO:0000256" key="4">
    <source>
        <dbReference type="PROSITE-ProRule" id="PRU00023"/>
    </source>
</evidence>
<dbReference type="RefSeq" id="XP_005108326.1">
    <property type="nucleotide sequence ID" value="XM_005108269.2"/>
</dbReference>
<dbReference type="InterPro" id="IPR011029">
    <property type="entry name" value="DEATH-like_dom_sf"/>
</dbReference>
<feature type="repeat" description="ANK" evidence="4">
    <location>
        <begin position="29"/>
        <end position="61"/>
    </location>
</feature>
<dbReference type="GO" id="GO:0016301">
    <property type="term" value="F:kinase activity"/>
    <property type="evidence" value="ECO:0007669"/>
    <property type="project" value="UniProtKB-KW"/>
</dbReference>
<organism evidence="8 9">
    <name type="scientific">Aplysia californica</name>
    <name type="common">California sea hare</name>
    <dbReference type="NCBI Taxonomy" id="6500"/>
    <lineage>
        <taxon>Eukaryota</taxon>
        <taxon>Metazoa</taxon>
        <taxon>Spiralia</taxon>
        <taxon>Lophotrochozoa</taxon>
        <taxon>Mollusca</taxon>
        <taxon>Gastropoda</taxon>
        <taxon>Heterobranchia</taxon>
        <taxon>Euthyneura</taxon>
        <taxon>Tectipleura</taxon>
        <taxon>Aplysiida</taxon>
        <taxon>Aplysioidea</taxon>
        <taxon>Aplysiidae</taxon>
        <taxon>Aplysia</taxon>
    </lineage>
</organism>
<feature type="repeat" description="ANK" evidence="4">
    <location>
        <begin position="129"/>
        <end position="161"/>
    </location>
</feature>
<keyword evidence="9" id="KW-0808">Transferase</keyword>
<dbReference type="Gene3D" id="1.25.40.20">
    <property type="entry name" value="Ankyrin repeat-containing domain"/>
    <property type="match status" value="1"/>
</dbReference>
<feature type="domain" description="Death" evidence="6">
    <location>
        <begin position="814"/>
        <end position="899"/>
    </location>
</feature>
<dbReference type="PROSITE" id="PS50297">
    <property type="entry name" value="ANK_REP_REGION"/>
    <property type="match status" value="4"/>
</dbReference>
<dbReference type="PROSITE" id="PS50017">
    <property type="entry name" value="DEATH_DOMAIN"/>
    <property type="match status" value="1"/>
</dbReference>
<accession>A0ABM0K454</accession>
<dbReference type="Pfam" id="PF00531">
    <property type="entry name" value="Death"/>
    <property type="match status" value="1"/>
</dbReference>
<proteinExistence type="predicted"/>
<comment type="cofactor">
    <cofactor evidence="1">
        <name>Mg(2+)</name>
        <dbReference type="ChEBI" id="CHEBI:18420"/>
    </cofactor>
</comment>
<dbReference type="PANTHER" id="PTHR12449:SF18">
    <property type="entry name" value="DEATH DOMAIN-CONTAINING PROTEIN"/>
    <property type="match status" value="1"/>
</dbReference>
<evidence type="ECO:0000256" key="1">
    <source>
        <dbReference type="ARBA" id="ARBA00001946"/>
    </source>
</evidence>
<evidence type="ECO:0000313" key="8">
    <source>
        <dbReference type="Proteomes" id="UP000694888"/>
    </source>
</evidence>
<keyword evidence="2" id="KW-0677">Repeat</keyword>
<dbReference type="PANTHER" id="PTHR12449">
    <property type="entry name" value="DEATH DOMAIN-CONTAINING PROTEIN"/>
    <property type="match status" value="1"/>
</dbReference>
<dbReference type="PROSITE" id="PS51424">
    <property type="entry name" value="ROC"/>
    <property type="match status" value="1"/>
</dbReference>
<dbReference type="SUPFAM" id="SSF52540">
    <property type="entry name" value="P-loop containing nucleoside triphosphate hydrolases"/>
    <property type="match status" value="1"/>
</dbReference>
<dbReference type="Proteomes" id="UP000694888">
    <property type="component" value="Unplaced"/>
</dbReference>
<evidence type="ECO:0000313" key="9">
    <source>
        <dbReference type="RefSeq" id="XP_005108326.1"/>
    </source>
</evidence>
<feature type="region of interest" description="Disordered" evidence="5">
    <location>
        <begin position="643"/>
        <end position="662"/>
    </location>
</feature>
<dbReference type="Pfam" id="PF12796">
    <property type="entry name" value="Ank_2"/>
    <property type="match status" value="2"/>
</dbReference>
<feature type="compositionally biased region" description="Acidic residues" evidence="5">
    <location>
        <begin position="643"/>
        <end position="655"/>
    </location>
</feature>
<name>A0ABM0K454_APLCA</name>
<evidence type="ECO:0000259" key="7">
    <source>
        <dbReference type="PROSITE" id="PS51424"/>
    </source>
</evidence>
<evidence type="ECO:0000256" key="3">
    <source>
        <dbReference type="ARBA" id="ARBA00022741"/>
    </source>
</evidence>